<feature type="domain" description="Pyruvate phosphate dikinase AMP/ATP-binding" evidence="17">
    <location>
        <begin position="309"/>
        <end position="362"/>
    </location>
</feature>
<dbReference type="InterPro" id="IPR013815">
    <property type="entry name" value="ATP_grasp_subdomain_1"/>
</dbReference>
<dbReference type="SUPFAM" id="SSF56059">
    <property type="entry name" value="Glutathione synthetase ATP-binding domain-like"/>
    <property type="match status" value="1"/>
</dbReference>
<dbReference type="InterPro" id="IPR036637">
    <property type="entry name" value="Phosphohistidine_dom_sf"/>
</dbReference>
<comment type="cofactor">
    <cofactor evidence="1 12 15">
        <name>Mg(2+)</name>
        <dbReference type="ChEBI" id="CHEBI:18420"/>
    </cofactor>
</comment>
<dbReference type="NCBIfam" id="TIGR01828">
    <property type="entry name" value="pyru_phos_dikin"/>
    <property type="match status" value="1"/>
</dbReference>
<evidence type="ECO:0000256" key="11">
    <source>
        <dbReference type="ARBA" id="ARBA00022842"/>
    </source>
</evidence>
<accession>A0A1U7CMU2</accession>
<dbReference type="PANTHER" id="PTHR22931">
    <property type="entry name" value="PHOSPHOENOLPYRUVATE DIKINASE-RELATED"/>
    <property type="match status" value="1"/>
</dbReference>
<dbReference type="Gene3D" id="3.30.470.20">
    <property type="entry name" value="ATP-grasp fold, B domain"/>
    <property type="match status" value="1"/>
</dbReference>
<feature type="binding site" evidence="14">
    <location>
        <position position="774"/>
    </location>
    <ligand>
        <name>substrate</name>
    </ligand>
</feature>
<evidence type="ECO:0000256" key="5">
    <source>
        <dbReference type="ARBA" id="ARBA00020138"/>
    </source>
</evidence>
<keyword evidence="19" id="KW-0670">Pyruvate</keyword>
<feature type="binding site" evidence="15">
    <location>
        <position position="750"/>
    </location>
    <ligand>
        <name>Mg(2+)</name>
        <dbReference type="ChEBI" id="CHEBI:18420"/>
    </ligand>
</feature>
<evidence type="ECO:0000256" key="2">
    <source>
        <dbReference type="ARBA" id="ARBA00003144"/>
    </source>
</evidence>
<dbReference type="PROSITE" id="PS00742">
    <property type="entry name" value="PEP_ENZYMES_2"/>
    <property type="match status" value="1"/>
</dbReference>
<evidence type="ECO:0000259" key="16">
    <source>
        <dbReference type="Pfam" id="PF00391"/>
    </source>
</evidence>
<keyword evidence="6 19" id="KW-0808">Transferase</keyword>
<feature type="binding site" evidence="14">
    <location>
        <position position="623"/>
    </location>
    <ligand>
        <name>substrate</name>
    </ligand>
</feature>
<dbReference type="InterPro" id="IPR008279">
    <property type="entry name" value="PEP-util_enz_mobile_dom"/>
</dbReference>
<evidence type="ECO:0000256" key="1">
    <source>
        <dbReference type="ARBA" id="ARBA00001946"/>
    </source>
</evidence>
<dbReference type="Gene3D" id="1.20.80.30">
    <property type="match status" value="1"/>
</dbReference>
<evidence type="ECO:0000256" key="9">
    <source>
        <dbReference type="ARBA" id="ARBA00022777"/>
    </source>
</evidence>
<comment type="catalytic activity">
    <reaction evidence="12">
        <text>pyruvate + phosphate + ATP = phosphoenolpyruvate + AMP + diphosphate + H(+)</text>
        <dbReference type="Rhea" id="RHEA:10756"/>
        <dbReference type="ChEBI" id="CHEBI:15361"/>
        <dbReference type="ChEBI" id="CHEBI:15378"/>
        <dbReference type="ChEBI" id="CHEBI:30616"/>
        <dbReference type="ChEBI" id="CHEBI:33019"/>
        <dbReference type="ChEBI" id="CHEBI:43474"/>
        <dbReference type="ChEBI" id="CHEBI:58702"/>
        <dbReference type="ChEBI" id="CHEBI:456215"/>
        <dbReference type="EC" id="2.7.9.1"/>
    </reaction>
</comment>
<sequence>MSTTPKYVYSFGDGKAEGRSDMKELLGGKGANLAEMSSIGIPVPPGFTITTEVCHDYYEGGKKLPEAVKPQVEAALNLVESQSGKKFGDSHDPLLVSVRSGAALSMPGMMNTILNLGLNDASVEGLAKKTGNARFAYDGYRRLIDMFGSTAMGVEHEAFEHELSKLKEEKKVKLDTDLTADDLKELVKRYKAVYSKHVGEGFPQDPKDQLWKAIMAVFNSWMGNKAVQYRRIERISELKGTAVNVQAMVFGNTGTNSGTGVAFTRDPNTGADEFFGDYLINAQGEDVVAGIRTPEPITQLDSEMPKVYKQLMDIRQKLEQHYKEMQDVEFTVEEGTLYMLQTRTGKRTGSAAVRIAVEMVKEGLIDEKTALKRVAADSLNHLLLPQLDPKAKVTSVARGIAASPGAACGKVILSADAAVAFHEEHPEQPIMLVRKETSPEDVAGMHLAKGILTQTGGKASHAAVVARGWGKPCVVGCEAIQIDEKKGQITIGDKVVKVGDYLTINGTTGDVIIGQVPTVDPTISGHFAELMSWADKTRTLKVRTNADTPADAAKAREFGAEGIGLCRTEHMFFEGQRIVDMRKMILADDTEGRVKALQALEPYQRKDFVGIFEAMDGLPVTIRLLDPPLHEFLPHDDAGQNEVAKQLGIPVEKVKRRVEQLHEANPMLGLRGCRLPIKFPEIGDMQVRAILEAAIEVKKKGKSVLPEIMIPLIGTVEELSILKKRALAVAEEVFKKAGTKVEFLIGTMIEIPRAALTADQIAEEAEFFSFGTNDLTQLTFGFSRDDIGSFMPAYIENKILPVDPFQTLDQAGVGQLVEMGTAKGRKARKEKHGEHLKVGICGEHGGDPESVVFCHNVGMDYVSCSPFRVPIARLAAAQAVLGSAGQRDK</sequence>
<dbReference type="InterPro" id="IPR010121">
    <property type="entry name" value="Pyruvate_phosphate_dikinase"/>
</dbReference>
<dbReference type="GO" id="GO:0016301">
    <property type="term" value="F:kinase activity"/>
    <property type="evidence" value="ECO:0007669"/>
    <property type="project" value="UniProtKB-UniRule"/>
</dbReference>
<dbReference type="InterPro" id="IPR040442">
    <property type="entry name" value="Pyrv_kinase-like_dom_sf"/>
</dbReference>
<keyword evidence="10" id="KW-0067">ATP-binding</keyword>
<feature type="domain" description="PEP-utilising enzyme mobile" evidence="16">
    <location>
        <begin position="429"/>
        <end position="509"/>
    </location>
</feature>
<dbReference type="EMBL" id="CP019082">
    <property type="protein sequence ID" value="APW60228.1"/>
    <property type="molecule type" value="Genomic_DNA"/>
</dbReference>
<reference evidence="20" key="1">
    <citation type="submission" date="2016-12" db="EMBL/GenBank/DDBJ databases">
        <title>Comparative genomics of four Isosphaeraceae planctomycetes: a common pool of plasmids and glycoside hydrolase genes.</title>
        <authorList>
            <person name="Ivanova A."/>
        </authorList>
    </citation>
    <scope>NUCLEOTIDE SEQUENCE [LARGE SCALE GENOMIC DNA]</scope>
    <source>
        <strain evidence="20">PX4</strain>
    </source>
</reference>
<evidence type="ECO:0000256" key="14">
    <source>
        <dbReference type="PIRSR" id="PIRSR000853-2"/>
    </source>
</evidence>
<keyword evidence="11 15" id="KW-0460">Magnesium</keyword>
<dbReference type="Pfam" id="PF02896">
    <property type="entry name" value="PEP-utilizers_C"/>
    <property type="match status" value="1"/>
</dbReference>
<keyword evidence="7 15" id="KW-0479">Metal-binding</keyword>
<feature type="binding site" evidence="14">
    <location>
        <position position="772"/>
    </location>
    <ligand>
        <name>substrate</name>
    </ligand>
</feature>
<evidence type="ECO:0000313" key="20">
    <source>
        <dbReference type="Proteomes" id="UP000186309"/>
    </source>
</evidence>
<keyword evidence="20" id="KW-1185">Reference proteome</keyword>
<dbReference type="AlphaFoldDB" id="A0A1U7CMU2"/>
<feature type="binding site" evidence="14">
    <location>
        <position position="567"/>
    </location>
    <ligand>
        <name>substrate</name>
    </ligand>
</feature>
<dbReference type="SUPFAM" id="SSF51621">
    <property type="entry name" value="Phosphoenolpyruvate/pyruvate domain"/>
    <property type="match status" value="1"/>
</dbReference>
<dbReference type="GO" id="GO:0050242">
    <property type="term" value="F:pyruvate, phosphate dikinase activity"/>
    <property type="evidence" value="ECO:0007669"/>
    <property type="project" value="UniProtKB-UniRule"/>
</dbReference>
<evidence type="ECO:0000256" key="8">
    <source>
        <dbReference type="ARBA" id="ARBA00022741"/>
    </source>
</evidence>
<dbReference type="Proteomes" id="UP000186309">
    <property type="component" value="Chromosome"/>
</dbReference>
<name>A0A1U7CMU2_9BACT</name>
<evidence type="ECO:0000256" key="15">
    <source>
        <dbReference type="PIRSR" id="PIRSR000853-3"/>
    </source>
</evidence>
<evidence type="ECO:0000256" key="12">
    <source>
        <dbReference type="PIRNR" id="PIRNR000853"/>
    </source>
</evidence>
<feature type="binding site" evidence="14">
    <location>
        <position position="773"/>
    </location>
    <ligand>
        <name>substrate</name>
    </ligand>
</feature>
<evidence type="ECO:0000256" key="13">
    <source>
        <dbReference type="PIRSR" id="PIRSR000853-1"/>
    </source>
</evidence>
<dbReference type="RefSeq" id="WP_076344719.1">
    <property type="nucleotide sequence ID" value="NZ_CP019082.1"/>
</dbReference>
<evidence type="ECO:0000256" key="6">
    <source>
        <dbReference type="ARBA" id="ARBA00022679"/>
    </source>
</evidence>
<evidence type="ECO:0000259" key="17">
    <source>
        <dbReference type="Pfam" id="PF01326"/>
    </source>
</evidence>
<feature type="binding site" evidence="14">
    <location>
        <position position="771"/>
    </location>
    <ligand>
        <name>substrate</name>
    </ligand>
</feature>
<gene>
    <name evidence="19" type="primary">ppdK</name>
    <name evidence="19" type="ORF">BSF38_01695</name>
</gene>
<feature type="domain" description="Pyruvate phosphate dikinase AMP/ATP-binding" evidence="17">
    <location>
        <begin position="24"/>
        <end position="61"/>
    </location>
</feature>
<dbReference type="Gene3D" id="1.10.189.10">
    <property type="entry name" value="Pyruvate Phosphate Dikinase, domain 2"/>
    <property type="match status" value="1"/>
</dbReference>
<dbReference type="InterPro" id="IPR000121">
    <property type="entry name" value="PEP_util_C"/>
</dbReference>
<dbReference type="GO" id="GO:0046872">
    <property type="term" value="F:metal ion binding"/>
    <property type="evidence" value="ECO:0007669"/>
    <property type="project" value="UniProtKB-UniRule"/>
</dbReference>
<comment type="similarity">
    <text evidence="3 12">Belongs to the PEP-utilizing enzyme family.</text>
</comment>
<dbReference type="GO" id="GO:0005524">
    <property type="term" value="F:ATP binding"/>
    <property type="evidence" value="ECO:0007669"/>
    <property type="project" value="UniProtKB-UniRule"/>
</dbReference>
<keyword evidence="9 19" id="KW-0418">Kinase</keyword>
<dbReference type="EC" id="2.7.9.1" evidence="4 12"/>
<dbReference type="PIRSF" id="PIRSF000853">
    <property type="entry name" value="PPDK"/>
    <property type="match status" value="1"/>
</dbReference>
<evidence type="ECO:0000256" key="3">
    <source>
        <dbReference type="ARBA" id="ARBA00007837"/>
    </source>
</evidence>
<dbReference type="InterPro" id="IPR002192">
    <property type="entry name" value="PPDK_AMP/ATP-bd"/>
</dbReference>
<protein>
    <recommendedName>
        <fullName evidence="5 12">Pyruvate, phosphate dikinase</fullName>
        <ecNumber evidence="4 12">2.7.9.1</ecNumber>
    </recommendedName>
</protein>
<dbReference type="PANTHER" id="PTHR22931:SF9">
    <property type="entry name" value="PYRUVATE, PHOSPHATE DIKINASE 1, CHLOROPLASTIC"/>
    <property type="match status" value="1"/>
</dbReference>
<feature type="binding site" evidence="15">
    <location>
        <position position="774"/>
    </location>
    <ligand>
        <name>Mg(2+)</name>
        <dbReference type="ChEBI" id="CHEBI:18420"/>
    </ligand>
</feature>
<evidence type="ECO:0000256" key="4">
    <source>
        <dbReference type="ARBA" id="ARBA00011994"/>
    </source>
</evidence>
<dbReference type="Gene3D" id="3.20.20.60">
    <property type="entry name" value="Phosphoenolpyruvate-binding domains"/>
    <property type="match status" value="1"/>
</dbReference>
<keyword evidence="8" id="KW-0547">Nucleotide-binding</keyword>
<feature type="domain" description="PEP-utilising enzyme C-terminal" evidence="18">
    <location>
        <begin position="525"/>
        <end position="879"/>
    </location>
</feature>
<evidence type="ECO:0000256" key="7">
    <source>
        <dbReference type="ARBA" id="ARBA00022723"/>
    </source>
</evidence>
<dbReference type="InterPro" id="IPR015813">
    <property type="entry name" value="Pyrv/PenolPyrv_kinase-like_dom"/>
</dbReference>
<comment type="function">
    <text evidence="2">Catalyzes the reversible phosphorylation of pyruvate and phosphate.</text>
</comment>
<feature type="active site" description="Tele-phosphohistidine intermediate" evidence="13">
    <location>
        <position position="461"/>
    </location>
</feature>
<dbReference type="NCBIfam" id="NF004531">
    <property type="entry name" value="PRK05878.1"/>
    <property type="match status" value="1"/>
</dbReference>
<evidence type="ECO:0000259" key="18">
    <source>
        <dbReference type="Pfam" id="PF02896"/>
    </source>
</evidence>
<dbReference type="Gene3D" id="3.30.1490.20">
    <property type="entry name" value="ATP-grasp fold, A domain"/>
    <property type="match status" value="1"/>
</dbReference>
<feature type="domain" description="Pyruvate phosphate dikinase AMP/ATP-binding" evidence="17">
    <location>
        <begin position="68"/>
        <end position="298"/>
    </location>
</feature>
<evidence type="ECO:0000256" key="10">
    <source>
        <dbReference type="ARBA" id="ARBA00022840"/>
    </source>
</evidence>
<feature type="binding site" evidence="14">
    <location>
        <position position="750"/>
    </location>
    <ligand>
        <name>substrate</name>
    </ligand>
</feature>
<dbReference type="InterPro" id="IPR023151">
    <property type="entry name" value="PEP_util_CS"/>
</dbReference>
<dbReference type="Pfam" id="PF01326">
    <property type="entry name" value="PPDK_N"/>
    <property type="match status" value="3"/>
</dbReference>
<dbReference type="SUPFAM" id="SSF52009">
    <property type="entry name" value="Phosphohistidine domain"/>
    <property type="match status" value="1"/>
</dbReference>
<dbReference type="Pfam" id="PF00391">
    <property type="entry name" value="PEP-utilizers"/>
    <property type="match status" value="1"/>
</dbReference>
<evidence type="ECO:0000313" key="19">
    <source>
        <dbReference type="EMBL" id="APW60228.1"/>
    </source>
</evidence>
<dbReference type="Gene3D" id="3.50.30.10">
    <property type="entry name" value="Phosphohistidine domain"/>
    <property type="match status" value="1"/>
</dbReference>
<dbReference type="STRING" id="1387353.BSF38_01695"/>
<feature type="active site" description="Proton donor" evidence="13">
    <location>
        <position position="841"/>
    </location>
</feature>
<proteinExistence type="inferred from homology"/>
<dbReference type="OrthoDB" id="9765468at2"/>
<dbReference type="KEGG" id="pbor:BSF38_01695"/>
<organism evidence="19 20">
    <name type="scientific">Paludisphaera borealis</name>
    <dbReference type="NCBI Taxonomy" id="1387353"/>
    <lineage>
        <taxon>Bacteria</taxon>
        <taxon>Pseudomonadati</taxon>
        <taxon>Planctomycetota</taxon>
        <taxon>Planctomycetia</taxon>
        <taxon>Isosphaerales</taxon>
        <taxon>Isosphaeraceae</taxon>
        <taxon>Paludisphaera</taxon>
    </lineage>
</organism>